<proteinExistence type="predicted"/>
<evidence type="ECO:0000259" key="1">
    <source>
        <dbReference type="Pfam" id="PF00578"/>
    </source>
</evidence>
<dbReference type="GO" id="GO:0016491">
    <property type="term" value="F:oxidoreductase activity"/>
    <property type="evidence" value="ECO:0007669"/>
    <property type="project" value="InterPro"/>
</dbReference>
<dbReference type="SUPFAM" id="SSF52833">
    <property type="entry name" value="Thioredoxin-like"/>
    <property type="match status" value="1"/>
</dbReference>
<reference evidence="3" key="1">
    <citation type="submission" date="2012-11" db="EMBL/GenBank/DDBJ databases">
        <authorList>
            <person name="Lucero-Rivera Y.E."/>
            <person name="Tovar-Ramirez D."/>
        </authorList>
    </citation>
    <scope>NUCLEOTIDE SEQUENCE [LARGE SCALE GENOMIC DNA]</scope>
    <source>
        <strain evidence="3">Araruama</strain>
    </source>
</reference>
<dbReference type="AlphaFoldDB" id="A0A1V1P6L3"/>
<dbReference type="InterPro" id="IPR000866">
    <property type="entry name" value="AhpC/TSA"/>
</dbReference>
<organism evidence="2 3">
    <name type="scientific">Candidatus Magnetoglobus multicellularis str. Araruama</name>
    <dbReference type="NCBI Taxonomy" id="890399"/>
    <lineage>
        <taxon>Bacteria</taxon>
        <taxon>Pseudomonadati</taxon>
        <taxon>Thermodesulfobacteriota</taxon>
        <taxon>Desulfobacteria</taxon>
        <taxon>Desulfobacterales</taxon>
        <taxon>Desulfobacteraceae</taxon>
        <taxon>Candidatus Magnetoglobus</taxon>
    </lineage>
</organism>
<dbReference type="InterPro" id="IPR036249">
    <property type="entry name" value="Thioredoxin-like_sf"/>
</dbReference>
<dbReference type="Pfam" id="PF00578">
    <property type="entry name" value="AhpC-TSA"/>
    <property type="match status" value="1"/>
</dbReference>
<evidence type="ECO:0000313" key="2">
    <source>
        <dbReference type="EMBL" id="ETR70517.1"/>
    </source>
</evidence>
<gene>
    <name evidence="2" type="ORF">OMM_03184</name>
</gene>
<comment type="caution">
    <text evidence="2">The sequence shown here is derived from an EMBL/GenBank/DDBJ whole genome shotgun (WGS) entry which is preliminary data.</text>
</comment>
<dbReference type="EMBL" id="ATBP01000411">
    <property type="protein sequence ID" value="ETR70517.1"/>
    <property type="molecule type" value="Genomic_DNA"/>
</dbReference>
<evidence type="ECO:0000313" key="3">
    <source>
        <dbReference type="Proteomes" id="UP000189670"/>
    </source>
</evidence>
<dbReference type="CDD" id="cd02971">
    <property type="entry name" value="PRX_family"/>
    <property type="match status" value="1"/>
</dbReference>
<dbReference type="Gene3D" id="3.40.30.10">
    <property type="entry name" value="Glutaredoxin"/>
    <property type="match status" value="1"/>
</dbReference>
<feature type="domain" description="Alkyl hydroperoxide reductase subunit C/ Thiol specific antioxidant" evidence="1">
    <location>
        <begin position="101"/>
        <end position="233"/>
    </location>
</feature>
<accession>A0A1V1P6L3</accession>
<name>A0A1V1P6L3_9BACT</name>
<sequence>MASHLEFSNAVAPDVMFLTDIDGQVSAQYGIYKSRLNRGYFVTDSKRKLFYHYVSLATVLKNQTATLLMEVDKMTGQYNGKPETYSAGGILMQHADAGNDVGKHAIDFNLQAQCGANLTLYNMLKLHPNGIVLTFFKDTGSQEAINMFERYRNNLEAFQSRGFGVIGINDSPPETNMAFAKLLDIKGRDIIFFYDKNGKVGSKYNVYKGWGFFNSGSHKTAYLIIDSQGIIRARWIDKMMPPEILINSIDSIFNMVQ</sequence>
<protein>
    <recommendedName>
        <fullName evidence="1">Alkyl hydroperoxide reductase subunit C/ Thiol specific antioxidant domain-containing protein</fullName>
    </recommendedName>
</protein>
<dbReference type="GO" id="GO:0016209">
    <property type="term" value="F:antioxidant activity"/>
    <property type="evidence" value="ECO:0007669"/>
    <property type="project" value="InterPro"/>
</dbReference>
<dbReference type="Proteomes" id="UP000189670">
    <property type="component" value="Unassembled WGS sequence"/>
</dbReference>